<dbReference type="FunFam" id="1.20.1070.10:FF:000001">
    <property type="entry name" value="Olfactory receptor"/>
    <property type="match status" value="1"/>
</dbReference>
<keyword evidence="4" id="KW-0716">Sensory transduction</keyword>
<dbReference type="SUPFAM" id="SSF81321">
    <property type="entry name" value="Family A G protein-coupled receptor-like"/>
    <property type="match status" value="2"/>
</dbReference>
<reference evidence="16" key="1">
    <citation type="submission" date="2020-03" db="EMBL/GenBank/DDBJ databases">
        <title>Studies in the Genomics of Life Span.</title>
        <authorList>
            <person name="Glass D."/>
        </authorList>
    </citation>
    <scope>NUCLEOTIDE SEQUENCE</scope>
    <source>
        <strain evidence="16">SUZIE</strain>
        <tissue evidence="16">Muscle</tissue>
    </source>
</reference>
<name>A0AA41NHJ8_SCICA</name>
<feature type="transmembrane region" description="Helical" evidence="14">
    <location>
        <begin position="60"/>
        <end position="79"/>
    </location>
</feature>
<evidence type="ECO:0000256" key="14">
    <source>
        <dbReference type="SAM" id="Phobius"/>
    </source>
</evidence>
<keyword evidence="6" id="KW-0552">Olfaction</keyword>
<keyword evidence="17" id="KW-1185">Reference proteome</keyword>
<evidence type="ECO:0000256" key="3">
    <source>
        <dbReference type="ARBA" id="ARBA00022475"/>
    </source>
</evidence>
<evidence type="ECO:0000259" key="15">
    <source>
        <dbReference type="PROSITE" id="PS50262"/>
    </source>
</evidence>
<dbReference type="GO" id="GO:0004930">
    <property type="term" value="F:G protein-coupled receptor activity"/>
    <property type="evidence" value="ECO:0007669"/>
    <property type="project" value="UniProtKB-KW"/>
</dbReference>
<feature type="transmembrane region" description="Helical" evidence="14">
    <location>
        <begin position="425"/>
        <end position="445"/>
    </location>
</feature>
<dbReference type="Gene3D" id="1.20.1070.10">
    <property type="entry name" value="Rhodopsin 7-helix transmembrane proteins"/>
    <property type="match status" value="2"/>
</dbReference>
<comment type="subcellular location">
    <subcellularLocation>
        <location evidence="2">Cell membrane</location>
        <topology evidence="2">Multi-pass membrane protein</topology>
    </subcellularLocation>
</comment>
<keyword evidence="9 14" id="KW-0472">Membrane</keyword>
<dbReference type="Pfam" id="PF13853">
    <property type="entry name" value="7tm_4"/>
    <property type="match status" value="2"/>
</dbReference>
<proteinExistence type="inferred from homology"/>
<evidence type="ECO:0000313" key="16">
    <source>
        <dbReference type="EMBL" id="MBZ3890467.1"/>
    </source>
</evidence>
<keyword evidence="10 13" id="KW-0675">Receptor</keyword>
<keyword evidence="11" id="KW-0325">Glycoprotein</keyword>
<keyword evidence="3" id="KW-1003">Cell membrane</keyword>
<dbReference type="GO" id="GO:0004984">
    <property type="term" value="F:olfactory receptor activity"/>
    <property type="evidence" value="ECO:0007669"/>
    <property type="project" value="InterPro"/>
</dbReference>
<keyword evidence="5 13" id="KW-0812">Transmembrane</keyword>
<dbReference type="AlphaFoldDB" id="A0AA41NHJ8"/>
<evidence type="ECO:0000256" key="9">
    <source>
        <dbReference type="ARBA" id="ARBA00023136"/>
    </source>
</evidence>
<comment type="similarity">
    <text evidence="13">Belongs to the G-protein coupled receptor 1 family.</text>
</comment>
<keyword evidence="12 13" id="KW-0807">Transducer</keyword>
<evidence type="ECO:0000256" key="6">
    <source>
        <dbReference type="ARBA" id="ARBA00022725"/>
    </source>
</evidence>
<evidence type="ECO:0000256" key="2">
    <source>
        <dbReference type="ARBA" id="ARBA00004651"/>
    </source>
</evidence>
<gene>
    <name evidence="16" type="ORF">SUZIE_208105</name>
</gene>
<dbReference type="PROSITE" id="PS50262">
    <property type="entry name" value="G_PROTEIN_RECEP_F1_2"/>
    <property type="match status" value="2"/>
</dbReference>
<dbReference type="PRINTS" id="PR00245">
    <property type="entry name" value="OLFACTORYR"/>
</dbReference>
<feature type="transmembrane region" description="Helical" evidence="14">
    <location>
        <begin position="197"/>
        <end position="226"/>
    </location>
</feature>
<dbReference type="EMBL" id="JAATJV010439889">
    <property type="protein sequence ID" value="MBZ3890467.1"/>
    <property type="molecule type" value="Genomic_DNA"/>
</dbReference>
<comment type="caution">
    <text evidence="16">The sequence shown here is derived from an EMBL/GenBank/DDBJ whole genome shotgun (WGS) entry which is preliminary data.</text>
</comment>
<feature type="domain" description="G-protein coupled receptors family 1 profile" evidence="15">
    <location>
        <begin position="408"/>
        <end position="657"/>
    </location>
</feature>
<dbReference type="Proteomes" id="UP001166674">
    <property type="component" value="Unassembled WGS sequence"/>
</dbReference>
<evidence type="ECO:0000256" key="12">
    <source>
        <dbReference type="ARBA" id="ARBA00023224"/>
    </source>
</evidence>
<feature type="transmembrane region" description="Helical" evidence="14">
    <location>
        <begin position="393"/>
        <end position="418"/>
    </location>
</feature>
<dbReference type="InterPro" id="IPR000725">
    <property type="entry name" value="Olfact_rcpt"/>
</dbReference>
<evidence type="ECO:0000313" key="17">
    <source>
        <dbReference type="Proteomes" id="UP001166674"/>
    </source>
</evidence>
<feature type="domain" description="G-protein coupled receptors family 1 profile" evidence="15">
    <location>
        <begin position="41"/>
        <end position="290"/>
    </location>
</feature>
<evidence type="ECO:0000256" key="1">
    <source>
        <dbReference type="ARBA" id="ARBA00002936"/>
    </source>
</evidence>
<dbReference type="GO" id="GO:0005886">
    <property type="term" value="C:plasma membrane"/>
    <property type="evidence" value="ECO:0007669"/>
    <property type="project" value="UniProtKB-SubCell"/>
</dbReference>
<dbReference type="InterPro" id="IPR000276">
    <property type="entry name" value="GPCR_Rhodpsn"/>
</dbReference>
<evidence type="ECO:0000256" key="10">
    <source>
        <dbReference type="ARBA" id="ARBA00023170"/>
    </source>
</evidence>
<evidence type="ECO:0000256" key="13">
    <source>
        <dbReference type="RuleBase" id="RU000688"/>
    </source>
</evidence>
<feature type="transmembrane region" description="Helical" evidence="14">
    <location>
        <begin position="465"/>
        <end position="487"/>
    </location>
</feature>
<keyword evidence="7 14" id="KW-1133">Transmembrane helix</keyword>
<evidence type="ECO:0000256" key="7">
    <source>
        <dbReference type="ARBA" id="ARBA00022989"/>
    </source>
</evidence>
<evidence type="ECO:0000256" key="4">
    <source>
        <dbReference type="ARBA" id="ARBA00022606"/>
    </source>
</evidence>
<accession>A0AA41NHJ8</accession>
<sequence>MKRQNHSMITEFILIGFSNLGDLQILLFFIFLIVYLTTLMANATITTVIRLDRTLHTPMYFFLFVLSCSETCYTLVIVPKMLSNLLSTIPSISFFGCAAQLYFFVGLACTNCFLIAVMGYDRYVAICNPLNYTLIVSRATCTQLVLACSFCGFLISVVVNILVFSVPFCASNRINHFFCDIFPVIKLGCTDTNLKEMVIFFLSILVLLVPFVLIFISYVFIVSTILKISSVEGQRKAFATCASHLTVVVIHYGCASFIYLRPTSLYSSDKDSLVAVTYTVITPLLNPLVYTLRNKEVKDSLSKEEKYKDSFIGDFFFLVDCLWYRSYTSRSTETLKNEARLFSCIEMELCCYSLVLSPGLFPDDVPSMEWTNGTVVREFVFLGFSALTGLQQLLFVIFLLLYLFTLGTNAIIISTIVLDRALHTPMYFFLSVLSCSETCYTFVIVPKMLVDLLTEKKTISFLGCAIQMFTFLFLGCSHSFLLAAMGYDRYVAICNPLRYTVLMGQRVCVGLVAAASACGFTVAQIITSLVFHLPFHSSNQLHHFFCDISPVLKLASYHTHFSQIIIFMLCALVLVVPLLMILVSYIRIILAIVQFPSTLGRYKAFSTCASHLIIVIVHYGCASFIYLRPKSNYSSSQDALISVSYTILTPLFNPMIYSLRNKEFKSALCRVVGRTISLPH</sequence>
<feature type="transmembrane region" description="Helical" evidence="14">
    <location>
        <begin position="238"/>
        <end position="260"/>
    </location>
</feature>
<dbReference type="FunFam" id="1.20.1070.10:FF:000151">
    <property type="entry name" value="olfactory receptor 10K1-like"/>
    <property type="match status" value="1"/>
</dbReference>
<protein>
    <submittedName>
        <fullName evidence="16">Olfactory receptor 10K2</fullName>
    </submittedName>
</protein>
<dbReference type="InterPro" id="IPR017452">
    <property type="entry name" value="GPCR_Rhodpsn_7TM"/>
</dbReference>
<feature type="transmembrane region" description="Helical" evidence="14">
    <location>
        <begin position="99"/>
        <end position="120"/>
    </location>
</feature>
<feature type="transmembrane region" description="Helical" evidence="14">
    <location>
        <begin position="272"/>
        <end position="290"/>
    </location>
</feature>
<evidence type="ECO:0000256" key="11">
    <source>
        <dbReference type="ARBA" id="ARBA00023180"/>
    </source>
</evidence>
<keyword evidence="8 13" id="KW-0297">G-protein coupled receptor</keyword>
<evidence type="ECO:0000256" key="5">
    <source>
        <dbReference type="ARBA" id="ARBA00022692"/>
    </source>
</evidence>
<dbReference type="PANTHER" id="PTHR26453">
    <property type="entry name" value="OLFACTORY RECEPTOR"/>
    <property type="match status" value="1"/>
</dbReference>
<dbReference type="CDD" id="cd15225">
    <property type="entry name" value="7tmA_OR10A-like"/>
    <property type="match status" value="2"/>
</dbReference>
<comment type="function">
    <text evidence="1">Odorant receptor.</text>
</comment>
<evidence type="ECO:0000256" key="8">
    <source>
        <dbReference type="ARBA" id="ARBA00023040"/>
    </source>
</evidence>
<dbReference type="PROSITE" id="PS00237">
    <property type="entry name" value="G_PROTEIN_RECEP_F1_1"/>
    <property type="match status" value="1"/>
</dbReference>
<feature type="transmembrane region" description="Helical" evidence="14">
    <location>
        <begin position="141"/>
        <end position="163"/>
    </location>
</feature>
<feature type="transmembrane region" description="Helical" evidence="14">
    <location>
        <begin position="639"/>
        <end position="657"/>
    </location>
</feature>
<dbReference type="PRINTS" id="PR00237">
    <property type="entry name" value="GPCRRHODOPSN"/>
</dbReference>
<feature type="transmembrane region" description="Helical" evidence="14">
    <location>
        <begin position="604"/>
        <end position="627"/>
    </location>
</feature>
<feature type="transmembrane region" description="Helical" evidence="14">
    <location>
        <begin position="25"/>
        <end position="48"/>
    </location>
</feature>
<feature type="transmembrane region" description="Helical" evidence="14">
    <location>
        <begin position="507"/>
        <end position="531"/>
    </location>
</feature>
<organism evidence="16 17">
    <name type="scientific">Sciurus carolinensis</name>
    <name type="common">Eastern gray squirrel</name>
    <dbReference type="NCBI Taxonomy" id="30640"/>
    <lineage>
        <taxon>Eukaryota</taxon>
        <taxon>Metazoa</taxon>
        <taxon>Chordata</taxon>
        <taxon>Craniata</taxon>
        <taxon>Vertebrata</taxon>
        <taxon>Euteleostomi</taxon>
        <taxon>Mammalia</taxon>
        <taxon>Eutheria</taxon>
        <taxon>Euarchontoglires</taxon>
        <taxon>Glires</taxon>
        <taxon>Rodentia</taxon>
        <taxon>Sciuromorpha</taxon>
        <taxon>Sciuridae</taxon>
        <taxon>Sciurinae</taxon>
        <taxon>Sciurini</taxon>
        <taxon>Sciurus</taxon>
    </lineage>
</organism>
<feature type="transmembrane region" description="Helical" evidence="14">
    <location>
        <begin position="564"/>
        <end position="592"/>
    </location>
</feature>